<protein>
    <submittedName>
        <fullName evidence="2">Transmembrane protein, putative</fullName>
    </submittedName>
</protein>
<accession>A0A072TI21</accession>
<proteinExistence type="predicted"/>
<organism evidence="2 4">
    <name type="scientific">Medicago truncatula</name>
    <name type="common">Barrel medic</name>
    <name type="synonym">Medicago tribuloides</name>
    <dbReference type="NCBI Taxonomy" id="3880"/>
    <lineage>
        <taxon>Eukaryota</taxon>
        <taxon>Viridiplantae</taxon>
        <taxon>Streptophyta</taxon>
        <taxon>Embryophyta</taxon>
        <taxon>Tracheophyta</taxon>
        <taxon>Spermatophyta</taxon>
        <taxon>Magnoliopsida</taxon>
        <taxon>eudicotyledons</taxon>
        <taxon>Gunneridae</taxon>
        <taxon>Pentapetalae</taxon>
        <taxon>rosids</taxon>
        <taxon>fabids</taxon>
        <taxon>Fabales</taxon>
        <taxon>Fabaceae</taxon>
        <taxon>Papilionoideae</taxon>
        <taxon>50 kb inversion clade</taxon>
        <taxon>NPAAA clade</taxon>
        <taxon>Hologalegina</taxon>
        <taxon>IRL clade</taxon>
        <taxon>Trifolieae</taxon>
        <taxon>Medicago</taxon>
    </lineage>
</organism>
<name>A0A072TI21_MEDTR</name>
<gene>
    <name evidence="2" type="ORF">MTR_0031s0140</name>
</gene>
<feature type="transmembrane region" description="Helical" evidence="1">
    <location>
        <begin position="6"/>
        <end position="26"/>
    </location>
</feature>
<keyword evidence="1" id="KW-0472">Membrane</keyword>
<evidence type="ECO:0000313" key="3">
    <source>
        <dbReference type="EnsemblPlants" id="KEH17214"/>
    </source>
</evidence>
<reference evidence="2 4" key="2">
    <citation type="journal article" date="2014" name="BMC Genomics">
        <title>An improved genome release (version Mt4.0) for the model legume Medicago truncatula.</title>
        <authorList>
            <person name="Tang H."/>
            <person name="Krishnakumar V."/>
            <person name="Bidwell S."/>
            <person name="Rosen B."/>
            <person name="Chan A."/>
            <person name="Zhou S."/>
            <person name="Gentzbittel L."/>
            <person name="Childs K.L."/>
            <person name="Yandell M."/>
            <person name="Gundlach H."/>
            <person name="Mayer K.F."/>
            <person name="Schwartz D.C."/>
            <person name="Town C.D."/>
        </authorList>
    </citation>
    <scope>GENOME REANNOTATION</scope>
    <source>
        <strain evidence="2">A17</strain>
        <strain evidence="3 4">cv. Jemalong A17</strain>
    </source>
</reference>
<dbReference type="EMBL" id="KL402756">
    <property type="protein sequence ID" value="KEH17214.1"/>
    <property type="molecule type" value="Genomic_DNA"/>
</dbReference>
<keyword evidence="1 2" id="KW-0812">Transmembrane</keyword>
<reference evidence="2 4" key="1">
    <citation type="journal article" date="2011" name="Nature">
        <title>The Medicago genome provides insight into the evolution of rhizobial symbioses.</title>
        <authorList>
            <person name="Young N.D."/>
            <person name="Debelle F."/>
            <person name="Oldroyd G.E."/>
            <person name="Geurts R."/>
            <person name="Cannon S.B."/>
            <person name="Udvardi M.K."/>
            <person name="Benedito V.A."/>
            <person name="Mayer K.F."/>
            <person name="Gouzy J."/>
            <person name="Schoof H."/>
            <person name="Van de Peer Y."/>
            <person name="Proost S."/>
            <person name="Cook D.R."/>
            <person name="Meyers B.C."/>
            <person name="Spannagl M."/>
            <person name="Cheung F."/>
            <person name="De Mita S."/>
            <person name="Krishnakumar V."/>
            <person name="Gundlach H."/>
            <person name="Zhou S."/>
            <person name="Mudge J."/>
            <person name="Bharti A.K."/>
            <person name="Murray J.D."/>
            <person name="Naoumkina M.A."/>
            <person name="Rosen B."/>
            <person name="Silverstein K.A."/>
            <person name="Tang H."/>
            <person name="Rombauts S."/>
            <person name="Zhao P.X."/>
            <person name="Zhou P."/>
            <person name="Barbe V."/>
            <person name="Bardou P."/>
            <person name="Bechner M."/>
            <person name="Bellec A."/>
            <person name="Berger A."/>
            <person name="Berges H."/>
            <person name="Bidwell S."/>
            <person name="Bisseling T."/>
            <person name="Choisne N."/>
            <person name="Couloux A."/>
            <person name="Denny R."/>
            <person name="Deshpande S."/>
            <person name="Dai X."/>
            <person name="Doyle J.J."/>
            <person name="Dudez A.M."/>
            <person name="Farmer A.D."/>
            <person name="Fouteau S."/>
            <person name="Franken C."/>
            <person name="Gibelin C."/>
            <person name="Gish J."/>
            <person name="Goldstein S."/>
            <person name="Gonzalez A.J."/>
            <person name="Green P.J."/>
            <person name="Hallab A."/>
            <person name="Hartog M."/>
            <person name="Hua A."/>
            <person name="Humphray S.J."/>
            <person name="Jeong D.H."/>
            <person name="Jing Y."/>
            <person name="Jocker A."/>
            <person name="Kenton S.M."/>
            <person name="Kim D.J."/>
            <person name="Klee K."/>
            <person name="Lai H."/>
            <person name="Lang C."/>
            <person name="Lin S."/>
            <person name="Macmil S.L."/>
            <person name="Magdelenat G."/>
            <person name="Matthews L."/>
            <person name="McCorrison J."/>
            <person name="Monaghan E.L."/>
            <person name="Mun J.H."/>
            <person name="Najar F.Z."/>
            <person name="Nicholson C."/>
            <person name="Noirot C."/>
            <person name="O'Bleness M."/>
            <person name="Paule C.R."/>
            <person name="Poulain J."/>
            <person name="Prion F."/>
            <person name="Qin B."/>
            <person name="Qu C."/>
            <person name="Retzel E.F."/>
            <person name="Riddle C."/>
            <person name="Sallet E."/>
            <person name="Samain S."/>
            <person name="Samson N."/>
            <person name="Sanders I."/>
            <person name="Saurat O."/>
            <person name="Scarpelli C."/>
            <person name="Schiex T."/>
            <person name="Segurens B."/>
            <person name="Severin A.J."/>
            <person name="Sherrier D.J."/>
            <person name="Shi R."/>
            <person name="Sims S."/>
            <person name="Singer S.R."/>
            <person name="Sinharoy S."/>
            <person name="Sterck L."/>
            <person name="Viollet A."/>
            <person name="Wang B.B."/>
            <person name="Wang K."/>
            <person name="Wang M."/>
            <person name="Wang X."/>
            <person name="Warfsmann J."/>
            <person name="Weissenbach J."/>
            <person name="White D.D."/>
            <person name="White J.D."/>
            <person name="Wiley G.B."/>
            <person name="Wincker P."/>
            <person name="Xing Y."/>
            <person name="Yang L."/>
            <person name="Yao Z."/>
            <person name="Ying F."/>
            <person name="Zhai J."/>
            <person name="Zhou L."/>
            <person name="Zuber A."/>
            <person name="Denarie J."/>
            <person name="Dixon R.A."/>
            <person name="May G.D."/>
            <person name="Schwartz D.C."/>
            <person name="Rogers J."/>
            <person name="Quetier F."/>
            <person name="Town C.D."/>
            <person name="Roe B.A."/>
        </authorList>
    </citation>
    <scope>NUCLEOTIDE SEQUENCE [LARGE SCALE GENOMIC DNA]</scope>
    <source>
        <strain evidence="2">A17</strain>
        <strain evidence="3 4">cv. Jemalong A17</strain>
    </source>
</reference>
<feature type="transmembrane region" description="Helical" evidence="1">
    <location>
        <begin position="33"/>
        <end position="54"/>
    </location>
</feature>
<dbReference type="Proteomes" id="UP000002051">
    <property type="component" value="Unassembled WGS sequence"/>
</dbReference>
<keyword evidence="4" id="KW-1185">Reference proteome</keyword>
<dbReference type="AlphaFoldDB" id="A0A072TI21"/>
<sequence length="98" mass="11334">MVDHRWCFWDAGSIVVGFLFGVLYRLQFRLYRCWLSVSGFMSALVPDLCWWVVFVACLHRFERSVEICMSQDVTCASLPVLVHFSPVGMLCSKKLYSS</sequence>
<dbReference type="EnsemblPlants" id="KEH17214">
    <property type="protein sequence ID" value="KEH17214"/>
    <property type="gene ID" value="MTR_0031s0140"/>
</dbReference>
<dbReference type="HOGENOM" id="CLU_2336902_0_0_1"/>
<evidence type="ECO:0000313" key="4">
    <source>
        <dbReference type="Proteomes" id="UP000002051"/>
    </source>
</evidence>
<evidence type="ECO:0000256" key="1">
    <source>
        <dbReference type="SAM" id="Phobius"/>
    </source>
</evidence>
<evidence type="ECO:0000313" key="2">
    <source>
        <dbReference type="EMBL" id="KEH17214.1"/>
    </source>
</evidence>
<keyword evidence="1" id="KW-1133">Transmembrane helix</keyword>
<reference evidence="3" key="3">
    <citation type="submission" date="2015-06" db="UniProtKB">
        <authorList>
            <consortium name="EnsemblPlants"/>
        </authorList>
    </citation>
    <scope>IDENTIFICATION</scope>
    <source>
        <strain evidence="3">cv. Jemalong A17</strain>
    </source>
</reference>